<dbReference type="GO" id="GO:0043565">
    <property type="term" value="F:sequence-specific DNA binding"/>
    <property type="evidence" value="ECO:0007669"/>
    <property type="project" value="InterPro"/>
</dbReference>
<dbReference type="GO" id="GO:0003700">
    <property type="term" value="F:DNA-binding transcription factor activity"/>
    <property type="evidence" value="ECO:0007669"/>
    <property type="project" value="InterPro"/>
</dbReference>
<organism evidence="4 5">
    <name type="scientific">Capnocytophaga haemolytica</name>
    <dbReference type="NCBI Taxonomy" id="45243"/>
    <lineage>
        <taxon>Bacteria</taxon>
        <taxon>Pseudomonadati</taxon>
        <taxon>Bacteroidota</taxon>
        <taxon>Flavobacteriia</taxon>
        <taxon>Flavobacteriales</taxon>
        <taxon>Flavobacteriaceae</taxon>
        <taxon>Capnocytophaga</taxon>
    </lineage>
</organism>
<dbReference type="RefSeq" id="WP_082752955.1">
    <property type="nucleotide sequence ID" value="NZ_CP014227.1"/>
</dbReference>
<evidence type="ECO:0000313" key="5">
    <source>
        <dbReference type="Proteomes" id="UP000215539"/>
    </source>
</evidence>
<evidence type="ECO:0000256" key="2">
    <source>
        <dbReference type="ARBA" id="ARBA00023163"/>
    </source>
</evidence>
<dbReference type="SMART" id="SM00342">
    <property type="entry name" value="HTH_ARAC"/>
    <property type="match status" value="1"/>
</dbReference>
<name>A0AAX2H0A6_9FLAO</name>
<evidence type="ECO:0000313" key="4">
    <source>
        <dbReference type="EMBL" id="SNV11785.1"/>
    </source>
</evidence>
<dbReference type="InterPro" id="IPR053142">
    <property type="entry name" value="PchR_regulatory_protein"/>
</dbReference>
<evidence type="ECO:0000256" key="1">
    <source>
        <dbReference type="ARBA" id="ARBA00023015"/>
    </source>
</evidence>
<accession>A0AAX2H0A6</accession>
<dbReference type="SUPFAM" id="SSF46689">
    <property type="entry name" value="Homeodomain-like"/>
    <property type="match status" value="1"/>
</dbReference>
<dbReference type="EMBL" id="LT906449">
    <property type="protein sequence ID" value="SNV11785.1"/>
    <property type="molecule type" value="Genomic_DNA"/>
</dbReference>
<dbReference type="Proteomes" id="UP000215539">
    <property type="component" value="Chromosome 1"/>
</dbReference>
<feature type="domain" description="HTH araC/xylS-type" evidence="3">
    <location>
        <begin position="229"/>
        <end position="303"/>
    </location>
</feature>
<dbReference type="Gene3D" id="1.10.10.60">
    <property type="entry name" value="Homeodomain-like"/>
    <property type="match status" value="1"/>
</dbReference>
<reference evidence="4 5" key="1">
    <citation type="submission" date="2017-06" db="EMBL/GenBank/DDBJ databases">
        <authorList>
            <consortium name="Pathogen Informatics"/>
        </authorList>
    </citation>
    <scope>NUCLEOTIDE SEQUENCE [LARGE SCALE GENOMIC DNA]</scope>
    <source>
        <strain evidence="4 5">NCTC12947</strain>
    </source>
</reference>
<dbReference type="InterPro" id="IPR018060">
    <property type="entry name" value="HTH_AraC"/>
</dbReference>
<gene>
    <name evidence="4" type="ORF">SAMEA44541418_01461</name>
</gene>
<keyword evidence="1" id="KW-0805">Transcription regulation</keyword>
<evidence type="ECO:0000259" key="3">
    <source>
        <dbReference type="PROSITE" id="PS01124"/>
    </source>
</evidence>
<dbReference type="PANTHER" id="PTHR47893:SF1">
    <property type="entry name" value="REGULATORY PROTEIN PCHR"/>
    <property type="match status" value="1"/>
</dbReference>
<dbReference type="Pfam" id="PF12833">
    <property type="entry name" value="HTH_18"/>
    <property type="match status" value="1"/>
</dbReference>
<proteinExistence type="predicted"/>
<keyword evidence="2" id="KW-0804">Transcription</keyword>
<sequence>MTRINDVDMSELLAIQSFESEEAIASVYTGLEVLSGQFSVAASPVGGYHLYQWHSEFERDLCIEEVMRVPSVRFYLSDSTSKGFQIDLGKDYHTVMQQGMCNVLFCGEEHIGRQYFAAEDSTVITTLAIAADDFKQIAGRYPSVFMADYKRYECGEQFLLSPAQHLCANAAVREVLGQLSRAEALGNASQPYAELKVIELLLLLFTQRDNAITHPQQYCKTPADRERIAQAAQLITADLLHTPSITELARAVGLNEKKLCYGFKEVYGNTVYGYLFEYKMQRAQQLLVAGGLTISEVAWQCGY</sequence>
<protein>
    <submittedName>
        <fullName evidence="4">DNA-binding transcriptional regulator AraC</fullName>
    </submittedName>
</protein>
<dbReference type="AlphaFoldDB" id="A0AAX2H0A6"/>
<keyword evidence="4" id="KW-0238">DNA-binding</keyword>
<dbReference type="PANTHER" id="PTHR47893">
    <property type="entry name" value="REGULATORY PROTEIN PCHR"/>
    <property type="match status" value="1"/>
</dbReference>
<dbReference type="InterPro" id="IPR009057">
    <property type="entry name" value="Homeodomain-like_sf"/>
</dbReference>
<dbReference type="PROSITE" id="PS01124">
    <property type="entry name" value="HTH_ARAC_FAMILY_2"/>
    <property type="match status" value="1"/>
</dbReference>